<dbReference type="Proteomes" id="UP000229897">
    <property type="component" value="Chromosome"/>
</dbReference>
<dbReference type="AlphaFoldDB" id="A0A2D2DS90"/>
<keyword evidence="2" id="KW-1185">Reference proteome</keyword>
<organism evidence="1 2">
    <name type="scientific">Massilia violaceinigra</name>
    <dbReference type="NCBI Taxonomy" id="2045208"/>
    <lineage>
        <taxon>Bacteria</taxon>
        <taxon>Pseudomonadati</taxon>
        <taxon>Pseudomonadota</taxon>
        <taxon>Betaproteobacteria</taxon>
        <taxon>Burkholderiales</taxon>
        <taxon>Oxalobacteraceae</taxon>
        <taxon>Telluria group</taxon>
        <taxon>Massilia</taxon>
    </lineage>
</organism>
<evidence type="ECO:0000313" key="1">
    <source>
        <dbReference type="EMBL" id="ATQ77839.1"/>
    </source>
</evidence>
<accession>A0A2D2DS90</accession>
<dbReference type="KEGG" id="mass:CR152_27550"/>
<gene>
    <name evidence="1" type="ORF">CR152_27550</name>
</gene>
<dbReference type="EMBL" id="CP024608">
    <property type="protein sequence ID" value="ATQ77839.1"/>
    <property type="molecule type" value="Genomic_DNA"/>
</dbReference>
<sequence>MLAVCGALSCAFGTVQANPQSKPQFSGKVTSSIDPKTGDLKVCFKEIGLNYKPVTYVAKASVVASYACRNYGGNCPKGQETVIKEKVSATATYSPNKYTGSVSACITLKVPKLSKNPCPGKMDLVLQSVSWSHITITDVTNKVGPVDAHPSKQSANFGVCPAK</sequence>
<protein>
    <submittedName>
        <fullName evidence="1">Uncharacterized protein</fullName>
    </submittedName>
</protein>
<evidence type="ECO:0000313" key="2">
    <source>
        <dbReference type="Proteomes" id="UP000229897"/>
    </source>
</evidence>
<reference evidence="1" key="1">
    <citation type="submission" date="2017-10" db="EMBL/GenBank/DDBJ databases">
        <title>Massilia psychrophilum sp. nov., a novel purple-pigmented bacterium isolated from Tianshan glacier, Xinjiang Municipality, China.</title>
        <authorList>
            <person name="Wang H."/>
        </authorList>
    </citation>
    <scope>NUCLEOTIDE SEQUENCE [LARGE SCALE GENOMIC DNA]</scope>
    <source>
        <strain evidence="1">B2</strain>
    </source>
</reference>
<name>A0A2D2DS90_9BURK</name>
<proteinExistence type="predicted"/>